<keyword evidence="3" id="KW-1185">Reference proteome</keyword>
<dbReference type="KEGG" id="fax:FUAX_06770"/>
<dbReference type="EMBL" id="AP025314">
    <property type="protein sequence ID" value="BDD08245.1"/>
    <property type="molecule type" value="Genomic_DNA"/>
</dbReference>
<dbReference type="PROSITE" id="PS51257">
    <property type="entry name" value="PROKAR_LIPOPROTEIN"/>
    <property type="match status" value="1"/>
</dbReference>
<evidence type="ECO:0000256" key="1">
    <source>
        <dbReference type="SAM" id="SignalP"/>
    </source>
</evidence>
<reference evidence="2 3" key="1">
    <citation type="submission" date="2021-12" db="EMBL/GenBank/DDBJ databases">
        <title>Genome sequencing of bacteria with rrn-lacking chromosome and rrn-plasmid.</title>
        <authorList>
            <person name="Anda M."/>
            <person name="Iwasaki W."/>
        </authorList>
    </citation>
    <scope>NUCLEOTIDE SEQUENCE [LARGE SCALE GENOMIC DNA]</scope>
    <source>
        <strain evidence="2 3">DSM 100852</strain>
    </source>
</reference>
<sequence length="235" mass="27365">MKTISKKRVALWTLALFVSACSASVVSFYPLYTKDTLVEFDEIIGEWDITDGDGDTYNPDDHGEEPYIYVSINKNTDKKNLYTFTLNVVPDPHQMTPCEIESLKCDTITNTCYMEKYKVGFVKINGMHYADFYPLEKAGEQGYNLVDNAEMKSHAFSKMYFNSDTLFLEWFSQKWLLRLIQQNKIRIRHEVRSQDSLVMLTAKPEELQKFIRKYGEDPKAFDGVPESLEMVPRKR</sequence>
<keyword evidence="1" id="KW-0732">Signal</keyword>
<evidence type="ECO:0000313" key="3">
    <source>
        <dbReference type="Proteomes" id="UP001348817"/>
    </source>
</evidence>
<dbReference type="AlphaFoldDB" id="A0AAU9DBR0"/>
<protein>
    <recommendedName>
        <fullName evidence="4">Lipoprotein</fullName>
    </recommendedName>
</protein>
<name>A0AAU9DBR0_9BACT</name>
<feature type="signal peptide" evidence="1">
    <location>
        <begin position="1"/>
        <end position="23"/>
    </location>
</feature>
<evidence type="ECO:0000313" key="2">
    <source>
        <dbReference type="EMBL" id="BDD08245.1"/>
    </source>
</evidence>
<proteinExistence type="predicted"/>
<organism evidence="2 3">
    <name type="scientific">Fulvitalea axinellae</name>
    <dbReference type="NCBI Taxonomy" id="1182444"/>
    <lineage>
        <taxon>Bacteria</taxon>
        <taxon>Pseudomonadati</taxon>
        <taxon>Bacteroidota</taxon>
        <taxon>Cytophagia</taxon>
        <taxon>Cytophagales</taxon>
        <taxon>Persicobacteraceae</taxon>
        <taxon>Fulvitalea</taxon>
    </lineage>
</organism>
<dbReference type="RefSeq" id="WP_338393515.1">
    <property type="nucleotide sequence ID" value="NZ_AP025314.1"/>
</dbReference>
<gene>
    <name evidence="2" type="ORF">FUAX_06770</name>
</gene>
<dbReference type="Proteomes" id="UP001348817">
    <property type="component" value="Chromosome"/>
</dbReference>
<feature type="chain" id="PRO_5043594317" description="Lipoprotein" evidence="1">
    <location>
        <begin position="24"/>
        <end position="235"/>
    </location>
</feature>
<evidence type="ECO:0008006" key="4">
    <source>
        <dbReference type="Google" id="ProtNLM"/>
    </source>
</evidence>
<accession>A0AAU9DBR0</accession>